<dbReference type="EMBL" id="KE162818">
    <property type="protein sequence ID" value="EPQ09718.1"/>
    <property type="molecule type" value="Genomic_DNA"/>
</dbReference>
<proteinExistence type="predicted"/>
<organism evidence="1 2">
    <name type="scientific">Myotis brandtii</name>
    <name type="common">Brandt's bat</name>
    <dbReference type="NCBI Taxonomy" id="109478"/>
    <lineage>
        <taxon>Eukaryota</taxon>
        <taxon>Metazoa</taxon>
        <taxon>Chordata</taxon>
        <taxon>Craniata</taxon>
        <taxon>Vertebrata</taxon>
        <taxon>Euteleostomi</taxon>
        <taxon>Mammalia</taxon>
        <taxon>Eutheria</taxon>
        <taxon>Laurasiatheria</taxon>
        <taxon>Chiroptera</taxon>
        <taxon>Yangochiroptera</taxon>
        <taxon>Vespertilionidae</taxon>
        <taxon>Myotis</taxon>
    </lineage>
</organism>
<evidence type="ECO:0000313" key="2">
    <source>
        <dbReference type="Proteomes" id="UP000052978"/>
    </source>
</evidence>
<dbReference type="AlphaFoldDB" id="S7PGG4"/>
<accession>S7PGG4</accession>
<evidence type="ECO:0000313" key="1">
    <source>
        <dbReference type="EMBL" id="EPQ09718.1"/>
    </source>
</evidence>
<gene>
    <name evidence="1" type="ORF">D623_10004362</name>
</gene>
<name>S7PGG4_MYOBR</name>
<keyword evidence="2" id="KW-1185">Reference proteome</keyword>
<dbReference type="Proteomes" id="UP000052978">
    <property type="component" value="Unassembled WGS sequence"/>
</dbReference>
<reference evidence="1 2" key="1">
    <citation type="journal article" date="2013" name="Nat. Commun.">
        <title>Genome analysis reveals insights into physiology and longevity of the Brandt's bat Myotis brandtii.</title>
        <authorList>
            <person name="Seim I."/>
            <person name="Fang X."/>
            <person name="Xiong Z."/>
            <person name="Lobanov A.V."/>
            <person name="Huang Z."/>
            <person name="Ma S."/>
            <person name="Feng Y."/>
            <person name="Turanov A.A."/>
            <person name="Zhu Y."/>
            <person name="Lenz T.L."/>
            <person name="Gerashchenko M.V."/>
            <person name="Fan D."/>
            <person name="Hee Yim S."/>
            <person name="Yao X."/>
            <person name="Jordan D."/>
            <person name="Xiong Y."/>
            <person name="Ma Y."/>
            <person name="Lyapunov A.N."/>
            <person name="Chen G."/>
            <person name="Kulakova O.I."/>
            <person name="Sun Y."/>
            <person name="Lee S.G."/>
            <person name="Bronson R.T."/>
            <person name="Moskalev A.A."/>
            <person name="Sunyaev S.R."/>
            <person name="Zhang G."/>
            <person name="Krogh A."/>
            <person name="Wang J."/>
            <person name="Gladyshev V.N."/>
        </authorList>
    </citation>
    <scope>NUCLEOTIDE SEQUENCE [LARGE SCALE GENOMIC DNA]</scope>
</reference>
<sequence>MLREGAALLKASTPPRVSPALGSGLALGANLCFPTEPDTCWFHKRERVYIVITGTILRVERAAHVVKQISVRNFISRTITAENIQRLDCPGATAQGEPLSTEGRLLPGAHAEGEKVNVDEGGPSPAAPALRPQESCAVGVEPASCPSHAPWLPAAPPPNPPTARPEHFVNVLDTDMEARGTVSTVSAGLEISRLSIV</sequence>
<protein>
    <submittedName>
        <fullName evidence="1">Uncharacterized protein</fullName>
    </submittedName>
</protein>